<evidence type="ECO:0000313" key="5">
    <source>
        <dbReference type="EMBL" id="HIX95267.1"/>
    </source>
</evidence>
<dbReference type="GO" id="GO:0044281">
    <property type="term" value="P:small molecule metabolic process"/>
    <property type="evidence" value="ECO:0007669"/>
    <property type="project" value="UniProtKB-ARBA"/>
</dbReference>
<reference evidence="5" key="1">
    <citation type="journal article" date="2021" name="PeerJ">
        <title>Extensive microbial diversity within the chicken gut microbiome revealed by metagenomics and culture.</title>
        <authorList>
            <person name="Gilroy R."/>
            <person name="Ravi A."/>
            <person name="Getino M."/>
            <person name="Pursley I."/>
            <person name="Horton D.L."/>
            <person name="Alikhan N.F."/>
            <person name="Baker D."/>
            <person name="Gharbi K."/>
            <person name="Hall N."/>
            <person name="Watson M."/>
            <person name="Adriaenssens E.M."/>
            <person name="Foster-Nyarko E."/>
            <person name="Jarju S."/>
            <person name="Secka A."/>
            <person name="Antonio M."/>
            <person name="Oren A."/>
            <person name="Chaudhuri R.R."/>
            <person name="La Ragione R."/>
            <person name="Hildebrand F."/>
            <person name="Pallen M.J."/>
        </authorList>
    </citation>
    <scope>NUCLEOTIDE SEQUENCE</scope>
    <source>
        <strain evidence="5">ChiHecec2B26-7398</strain>
    </source>
</reference>
<dbReference type="SFLD" id="SFLDS00003">
    <property type="entry name" value="Haloacid_Dehalogenase"/>
    <property type="match status" value="1"/>
</dbReference>
<dbReference type="NCBIfam" id="TIGR01662">
    <property type="entry name" value="HAD-SF-IIIA"/>
    <property type="match status" value="1"/>
</dbReference>
<dbReference type="Proteomes" id="UP000886751">
    <property type="component" value="Unassembled WGS sequence"/>
</dbReference>
<accession>A0A9D1Y1Y6</accession>
<proteinExistence type="predicted"/>
<dbReference type="InterPro" id="IPR006439">
    <property type="entry name" value="HAD-SF_hydro_IA"/>
</dbReference>
<comment type="cofactor">
    <cofactor evidence="1">
        <name>Mg(2+)</name>
        <dbReference type="ChEBI" id="CHEBI:18420"/>
    </cofactor>
</comment>
<dbReference type="SUPFAM" id="SSF56784">
    <property type="entry name" value="HAD-like"/>
    <property type="match status" value="1"/>
</dbReference>
<gene>
    <name evidence="5" type="ORF">H9846_07390</name>
</gene>
<name>A0A9D1Y1Y6_9FIRM</name>
<dbReference type="SFLD" id="SFLDG01129">
    <property type="entry name" value="C1.5:_HAD__Beta-PGM__Phosphata"/>
    <property type="match status" value="1"/>
</dbReference>
<evidence type="ECO:0000256" key="4">
    <source>
        <dbReference type="ARBA" id="ARBA00022842"/>
    </source>
</evidence>
<dbReference type="InterPro" id="IPR036412">
    <property type="entry name" value="HAD-like_sf"/>
</dbReference>
<reference evidence="5" key="2">
    <citation type="submission" date="2021-04" db="EMBL/GenBank/DDBJ databases">
        <authorList>
            <person name="Gilroy R."/>
        </authorList>
    </citation>
    <scope>NUCLEOTIDE SEQUENCE</scope>
    <source>
        <strain evidence="5">ChiHecec2B26-7398</strain>
    </source>
</reference>
<dbReference type="PRINTS" id="PR00413">
    <property type="entry name" value="HADHALOGNASE"/>
</dbReference>
<organism evidence="5 6">
    <name type="scientific">Candidatus Gemmiger excrementipullorum</name>
    <dbReference type="NCBI Taxonomy" id="2838610"/>
    <lineage>
        <taxon>Bacteria</taxon>
        <taxon>Bacillati</taxon>
        <taxon>Bacillota</taxon>
        <taxon>Clostridia</taxon>
        <taxon>Eubacteriales</taxon>
        <taxon>Gemmiger</taxon>
    </lineage>
</organism>
<dbReference type="EMBL" id="DXEI01000112">
    <property type="protein sequence ID" value="HIX95267.1"/>
    <property type="molecule type" value="Genomic_DNA"/>
</dbReference>
<dbReference type="InterPro" id="IPR023214">
    <property type="entry name" value="HAD_sf"/>
</dbReference>
<dbReference type="Gene3D" id="3.40.50.1000">
    <property type="entry name" value="HAD superfamily/HAD-like"/>
    <property type="match status" value="1"/>
</dbReference>
<dbReference type="GO" id="GO:0046872">
    <property type="term" value="F:metal ion binding"/>
    <property type="evidence" value="ECO:0007669"/>
    <property type="project" value="UniProtKB-KW"/>
</dbReference>
<dbReference type="InterPro" id="IPR051400">
    <property type="entry name" value="HAD-like_hydrolase"/>
</dbReference>
<keyword evidence="2" id="KW-0479">Metal-binding</keyword>
<comment type="caution">
    <text evidence="5">The sequence shown here is derived from an EMBL/GenBank/DDBJ whole genome shotgun (WGS) entry which is preliminary data.</text>
</comment>
<evidence type="ECO:0000256" key="1">
    <source>
        <dbReference type="ARBA" id="ARBA00001946"/>
    </source>
</evidence>
<evidence type="ECO:0000256" key="3">
    <source>
        <dbReference type="ARBA" id="ARBA00022801"/>
    </source>
</evidence>
<dbReference type="GO" id="GO:0016791">
    <property type="term" value="F:phosphatase activity"/>
    <property type="evidence" value="ECO:0007669"/>
    <property type="project" value="TreeGrafter"/>
</dbReference>
<protein>
    <submittedName>
        <fullName evidence="5">HAD family hydrolase</fullName>
    </submittedName>
</protein>
<dbReference type="PANTHER" id="PTHR46470">
    <property type="entry name" value="N-ACYLNEURAMINATE-9-PHOSPHATASE"/>
    <property type="match status" value="1"/>
</dbReference>
<dbReference type="Pfam" id="PF00702">
    <property type="entry name" value="Hydrolase"/>
    <property type="match status" value="1"/>
</dbReference>
<sequence length="249" mass="28011">MPYENYIFDLYGTLVDIRTREDKPAAWAALARFYGYYGAAYTPAELRTAFAQLTAEETPDPRRQNYEAWPEIELETVFRQLFRQKGAAAGRELAVHAGQFFRAMTTERLRLYDGVPDLLQTLRQKGGRVYLLSNAQQIFTAYELRALGLTPYFDAVYLSSACGCKKPDPRFFARLLTGQHLDPARSIMVGNDGRCDIDGARRAGLATLYVRSNLSPQEPWPRADLTLRTMDIPAMARLLTGVPGEAKGV</sequence>
<keyword evidence="3 5" id="KW-0378">Hydrolase</keyword>
<dbReference type="NCBIfam" id="TIGR01549">
    <property type="entry name" value="HAD-SF-IA-v1"/>
    <property type="match status" value="1"/>
</dbReference>
<dbReference type="AlphaFoldDB" id="A0A9D1Y1Y6"/>
<dbReference type="NCBIfam" id="TIGR01509">
    <property type="entry name" value="HAD-SF-IA-v3"/>
    <property type="match status" value="1"/>
</dbReference>
<evidence type="ECO:0000313" key="6">
    <source>
        <dbReference type="Proteomes" id="UP000886751"/>
    </source>
</evidence>
<dbReference type="PANTHER" id="PTHR46470:SF2">
    <property type="entry name" value="GLYCERALDEHYDE 3-PHOSPHATE PHOSPHATASE"/>
    <property type="match status" value="1"/>
</dbReference>
<dbReference type="InterPro" id="IPR006549">
    <property type="entry name" value="HAD-SF_hydro_IIIA"/>
</dbReference>
<evidence type="ECO:0000256" key="2">
    <source>
        <dbReference type="ARBA" id="ARBA00022723"/>
    </source>
</evidence>
<keyword evidence="4" id="KW-0460">Magnesium</keyword>